<dbReference type="AlphaFoldDB" id="A0A7C5QIU3"/>
<dbReference type="SUPFAM" id="SSF82704">
    <property type="entry name" value="AlbA-like"/>
    <property type="match status" value="1"/>
</dbReference>
<comment type="PTM">
    <text evidence="5">Acetylated. Acetylation at Lys-14 decreases DNA-binding affinity.</text>
</comment>
<dbReference type="GO" id="GO:0005694">
    <property type="term" value="C:chromosome"/>
    <property type="evidence" value="ECO:0007669"/>
    <property type="project" value="UniProtKB-SubCell"/>
</dbReference>
<comment type="caution">
    <text evidence="7">The sequence shown here is derived from an EMBL/GenBank/DDBJ whole genome shotgun (WGS) entry which is preliminary data.</text>
</comment>
<dbReference type="GO" id="GO:0003690">
    <property type="term" value="F:double-stranded DNA binding"/>
    <property type="evidence" value="ECO:0007669"/>
    <property type="project" value="UniProtKB-UniRule"/>
</dbReference>
<comment type="similarity">
    <text evidence="1 5">Belongs to the histone-like Alba family.</text>
</comment>
<evidence type="ECO:0000256" key="4">
    <source>
        <dbReference type="ARBA" id="ARBA00023125"/>
    </source>
</evidence>
<protein>
    <recommendedName>
        <fullName evidence="5">DNA/RNA-binding protein Alba</fullName>
    </recommendedName>
</protein>
<dbReference type="NCBIfam" id="NF003088">
    <property type="entry name" value="PRK04015.1"/>
    <property type="match status" value="1"/>
</dbReference>
<keyword evidence="5" id="KW-0226">DNA condensation</keyword>
<dbReference type="HAMAP" id="MF_01122">
    <property type="entry name" value="AlbA"/>
    <property type="match status" value="1"/>
</dbReference>
<dbReference type="GO" id="GO:0030261">
    <property type="term" value="P:chromosome condensation"/>
    <property type="evidence" value="ECO:0007669"/>
    <property type="project" value="UniProtKB-KW"/>
</dbReference>
<evidence type="ECO:0000256" key="3">
    <source>
        <dbReference type="ARBA" id="ARBA00022490"/>
    </source>
</evidence>
<organism evidence="7">
    <name type="scientific">Caldiarchaeum subterraneum</name>
    <dbReference type="NCBI Taxonomy" id="311458"/>
    <lineage>
        <taxon>Archaea</taxon>
        <taxon>Nitrososphaerota</taxon>
        <taxon>Candidatus Caldarchaeales</taxon>
        <taxon>Candidatus Caldarchaeaceae</taxon>
        <taxon>Candidatus Caldarchaeum</taxon>
    </lineage>
</organism>
<keyword evidence="5" id="KW-0007">Acetylation</keyword>
<dbReference type="GO" id="GO:0005737">
    <property type="term" value="C:cytoplasm"/>
    <property type="evidence" value="ECO:0007669"/>
    <property type="project" value="UniProtKB-SubCell"/>
</dbReference>
<evidence type="ECO:0000256" key="5">
    <source>
        <dbReference type="HAMAP-Rule" id="MF_01122"/>
    </source>
</evidence>
<evidence type="ECO:0000259" key="6">
    <source>
        <dbReference type="Pfam" id="PF01918"/>
    </source>
</evidence>
<comment type="subcellular location">
    <subcellularLocation>
        <location evidence="5">Cytoplasm</location>
    </subcellularLocation>
    <subcellularLocation>
        <location evidence="5">Chromosome</location>
    </subcellularLocation>
</comment>
<dbReference type="GO" id="GO:0003723">
    <property type="term" value="F:RNA binding"/>
    <property type="evidence" value="ECO:0007669"/>
    <property type="project" value="InterPro"/>
</dbReference>
<dbReference type="EMBL" id="DRWN01000019">
    <property type="protein sequence ID" value="HHK67974.1"/>
    <property type="molecule type" value="Genomic_DNA"/>
</dbReference>
<feature type="modified residue" description="N6-acetyllysine" evidence="5">
    <location>
        <position position="14"/>
    </location>
</feature>
<reference evidence="7" key="1">
    <citation type="journal article" date="2020" name="mSystems">
        <title>Genome- and Community-Level Interaction Insights into Carbon Utilization and Element Cycling Functions of Hydrothermarchaeota in Hydrothermal Sediment.</title>
        <authorList>
            <person name="Zhou Z."/>
            <person name="Liu Y."/>
            <person name="Xu W."/>
            <person name="Pan J."/>
            <person name="Luo Z.H."/>
            <person name="Li M."/>
        </authorList>
    </citation>
    <scope>NUCLEOTIDE SEQUENCE [LARGE SCALE GENOMIC DNA]</scope>
    <source>
        <strain evidence="7">SpSt-1056</strain>
    </source>
</reference>
<proteinExistence type="inferred from homology"/>
<feature type="domain" description="DNA/RNA-binding protein Alba-like" evidence="6">
    <location>
        <begin position="9"/>
        <end position="67"/>
    </location>
</feature>
<dbReference type="Pfam" id="PF01918">
    <property type="entry name" value="Alba"/>
    <property type="match status" value="1"/>
</dbReference>
<gene>
    <name evidence="5 7" type="primary">albA</name>
    <name evidence="7" type="ORF">ENM11_02305</name>
</gene>
<dbReference type="Gene3D" id="3.30.110.20">
    <property type="entry name" value="Alba-like domain"/>
    <property type="match status" value="1"/>
</dbReference>
<keyword evidence="4 5" id="KW-0238">DNA-binding</keyword>
<sequence length="94" mass="10311">MSEKQIVPTVLVGKKPVMSYVLACLTGFQTGSKDIVVKARGRAISRAVDVVQIVKNRFLANLVIKDIRLGTEQITDEQNRTLNVSTIEIVIGQS</sequence>
<name>A0A7C5QIU3_CALS0</name>
<dbReference type="InterPro" id="IPR036882">
    <property type="entry name" value="Alba-like_dom_sf"/>
</dbReference>
<dbReference type="InterPro" id="IPR002775">
    <property type="entry name" value="DNA/RNA-bd_Alba-like"/>
</dbReference>
<dbReference type="InterPro" id="IPR013795">
    <property type="entry name" value="DNA/RNA-bd_Alba"/>
</dbReference>
<evidence type="ECO:0000256" key="2">
    <source>
        <dbReference type="ARBA" id="ARBA00022454"/>
    </source>
</evidence>
<evidence type="ECO:0000313" key="7">
    <source>
        <dbReference type="EMBL" id="HHK67974.1"/>
    </source>
</evidence>
<accession>A0A7C5QIU3</accession>
<comment type="function">
    <text evidence="5">Binds double-stranded DNA tightly but without sequence specificity. Involved in DNA compaction.</text>
</comment>
<keyword evidence="3 5" id="KW-0963">Cytoplasm</keyword>
<keyword evidence="2 5" id="KW-0158">Chromosome</keyword>
<dbReference type="NCBIfam" id="TIGR00285">
    <property type="entry name" value="DNA-binding protein Alba"/>
    <property type="match status" value="1"/>
</dbReference>
<dbReference type="PIRSF" id="PIRSF028732">
    <property type="entry name" value="Alba"/>
    <property type="match status" value="1"/>
</dbReference>
<evidence type="ECO:0000256" key="1">
    <source>
        <dbReference type="ARBA" id="ARBA00008018"/>
    </source>
</evidence>